<evidence type="ECO:0000256" key="8">
    <source>
        <dbReference type="ARBA" id="ARBA00050776"/>
    </source>
</evidence>
<evidence type="ECO:0000256" key="6">
    <source>
        <dbReference type="ARBA" id="ARBA00023004"/>
    </source>
</evidence>
<proteinExistence type="inferred from homology"/>
<dbReference type="GO" id="GO:0031071">
    <property type="term" value="F:cysteine desulfurase activity"/>
    <property type="evidence" value="ECO:0007669"/>
    <property type="project" value="UniProtKB-EC"/>
</dbReference>
<gene>
    <name evidence="10" type="primary">nifS</name>
    <name evidence="10" type="ORF">Pla110_46690</name>
</gene>
<dbReference type="InterPro" id="IPR016454">
    <property type="entry name" value="Cysteine_dSase"/>
</dbReference>
<evidence type="ECO:0000256" key="4">
    <source>
        <dbReference type="ARBA" id="ARBA00022723"/>
    </source>
</evidence>
<dbReference type="InterPro" id="IPR015422">
    <property type="entry name" value="PyrdxlP-dep_Trfase_small"/>
</dbReference>
<protein>
    <submittedName>
        <fullName evidence="10">Cysteine desulfurase</fullName>
        <ecNumber evidence="10">2.8.1.7</ecNumber>
    </submittedName>
</protein>
<keyword evidence="5" id="KW-0663">Pyridoxal phosphate</keyword>
<dbReference type="Proteomes" id="UP000317178">
    <property type="component" value="Chromosome"/>
</dbReference>
<keyword evidence="7" id="KW-0411">Iron-sulfur</keyword>
<evidence type="ECO:0000313" key="10">
    <source>
        <dbReference type="EMBL" id="QDU82906.1"/>
    </source>
</evidence>
<keyword evidence="6" id="KW-0408">Iron</keyword>
<dbReference type="PIRSF" id="PIRSF005572">
    <property type="entry name" value="NifS"/>
    <property type="match status" value="1"/>
</dbReference>
<name>A0A518CUK6_9PLAN</name>
<dbReference type="KEGG" id="plon:Pla110_46690"/>
<dbReference type="OrthoDB" id="9808002at2"/>
<evidence type="ECO:0000313" key="11">
    <source>
        <dbReference type="Proteomes" id="UP000317178"/>
    </source>
</evidence>
<dbReference type="Gene3D" id="1.10.260.50">
    <property type="match status" value="1"/>
</dbReference>
<dbReference type="Gene3D" id="3.90.1150.10">
    <property type="entry name" value="Aspartate Aminotransferase, domain 1"/>
    <property type="match status" value="1"/>
</dbReference>
<evidence type="ECO:0000256" key="5">
    <source>
        <dbReference type="ARBA" id="ARBA00022898"/>
    </source>
</evidence>
<comment type="similarity">
    <text evidence="2">Belongs to the class-V pyridoxal-phosphate-dependent aminotransferase family. NifS/IscS subfamily.</text>
</comment>
<dbReference type="PANTHER" id="PTHR11601">
    <property type="entry name" value="CYSTEINE DESULFURYLASE FAMILY MEMBER"/>
    <property type="match status" value="1"/>
</dbReference>
<accession>A0A518CUK6</accession>
<comment type="catalytic activity">
    <reaction evidence="8">
        <text>(sulfur carrier)-H + L-cysteine = (sulfur carrier)-SH + L-alanine</text>
        <dbReference type="Rhea" id="RHEA:43892"/>
        <dbReference type="Rhea" id="RHEA-COMP:14737"/>
        <dbReference type="Rhea" id="RHEA-COMP:14739"/>
        <dbReference type="ChEBI" id="CHEBI:29917"/>
        <dbReference type="ChEBI" id="CHEBI:35235"/>
        <dbReference type="ChEBI" id="CHEBI:57972"/>
        <dbReference type="ChEBI" id="CHEBI:64428"/>
        <dbReference type="EC" id="2.8.1.7"/>
    </reaction>
</comment>
<dbReference type="InterPro" id="IPR000192">
    <property type="entry name" value="Aminotrans_V_dom"/>
</dbReference>
<reference evidence="10 11" key="1">
    <citation type="submission" date="2019-02" db="EMBL/GenBank/DDBJ databases">
        <title>Deep-cultivation of Planctomycetes and their phenomic and genomic characterization uncovers novel biology.</title>
        <authorList>
            <person name="Wiegand S."/>
            <person name="Jogler M."/>
            <person name="Boedeker C."/>
            <person name="Pinto D."/>
            <person name="Vollmers J."/>
            <person name="Rivas-Marin E."/>
            <person name="Kohn T."/>
            <person name="Peeters S.H."/>
            <person name="Heuer A."/>
            <person name="Rast P."/>
            <person name="Oberbeckmann S."/>
            <person name="Bunk B."/>
            <person name="Jeske O."/>
            <person name="Meyerdierks A."/>
            <person name="Storesund J.E."/>
            <person name="Kallscheuer N."/>
            <person name="Luecker S."/>
            <person name="Lage O.M."/>
            <person name="Pohl T."/>
            <person name="Merkel B.J."/>
            <person name="Hornburger P."/>
            <person name="Mueller R.-W."/>
            <person name="Bruemmer F."/>
            <person name="Labrenz M."/>
            <person name="Spormann A.M."/>
            <person name="Op den Camp H."/>
            <person name="Overmann J."/>
            <person name="Amann R."/>
            <person name="Jetten M.S.M."/>
            <person name="Mascher T."/>
            <person name="Medema M.H."/>
            <person name="Devos D.P."/>
            <person name="Kaster A.-K."/>
            <person name="Ovreas L."/>
            <person name="Rohde M."/>
            <person name="Galperin M.Y."/>
            <person name="Jogler C."/>
        </authorList>
    </citation>
    <scope>NUCLEOTIDE SEQUENCE [LARGE SCALE GENOMIC DNA]</scope>
    <source>
        <strain evidence="10 11">Pla110</strain>
    </source>
</reference>
<keyword evidence="3 10" id="KW-0808">Transferase</keyword>
<evidence type="ECO:0000256" key="1">
    <source>
        <dbReference type="ARBA" id="ARBA00001933"/>
    </source>
</evidence>
<comment type="cofactor">
    <cofactor evidence="1">
        <name>pyridoxal 5'-phosphate</name>
        <dbReference type="ChEBI" id="CHEBI:597326"/>
    </cofactor>
</comment>
<dbReference type="AlphaFoldDB" id="A0A518CUK6"/>
<keyword evidence="11" id="KW-1185">Reference proteome</keyword>
<dbReference type="InterPro" id="IPR015424">
    <property type="entry name" value="PyrdxlP-dep_Trfase"/>
</dbReference>
<evidence type="ECO:0000256" key="2">
    <source>
        <dbReference type="ARBA" id="ARBA00006490"/>
    </source>
</evidence>
<sequence>MSGTDLIYLDNNATTRIDPTVLEAMREAHELAYANPGSRHAAGRKARQTLEDSREQIAEILGAHPTEVIFTSGGTESINMALWGLAYSPEGLILSAPGEHPATSAAIQKMLDQGWTSAEFPIDEEGLIVTERLSDLAWNHARLATVILAHNETGVIQTLDPIIDLCEDNRVPLHIDAVQAVGKIDVNFRKLNVTALSLTAHKFHGPRGIGALLLKSKCQLKPLLVGGFQESERRAGTESVPLIAGMAKALELWHSQKAERSKKLTEMQHQFESGLKQALPNIVISGSAGDRLPSTSNVSFTGLDGEALLISLDLAGIACSTGSACASGSSEPSPILLAMKTPKSVYESAIRFSFSCQNTPEEIETAIARIVEIVEPQLPPSE</sequence>
<dbReference type="Pfam" id="PF00266">
    <property type="entry name" value="Aminotran_5"/>
    <property type="match status" value="1"/>
</dbReference>
<evidence type="ECO:0000256" key="3">
    <source>
        <dbReference type="ARBA" id="ARBA00022679"/>
    </source>
</evidence>
<dbReference type="EMBL" id="CP036281">
    <property type="protein sequence ID" value="QDU82906.1"/>
    <property type="molecule type" value="Genomic_DNA"/>
</dbReference>
<evidence type="ECO:0000259" key="9">
    <source>
        <dbReference type="Pfam" id="PF00266"/>
    </source>
</evidence>
<dbReference type="GO" id="GO:0051536">
    <property type="term" value="F:iron-sulfur cluster binding"/>
    <property type="evidence" value="ECO:0007669"/>
    <property type="project" value="UniProtKB-KW"/>
</dbReference>
<dbReference type="PANTHER" id="PTHR11601:SF34">
    <property type="entry name" value="CYSTEINE DESULFURASE"/>
    <property type="match status" value="1"/>
</dbReference>
<dbReference type="GO" id="GO:0046872">
    <property type="term" value="F:metal ion binding"/>
    <property type="evidence" value="ECO:0007669"/>
    <property type="project" value="UniProtKB-KW"/>
</dbReference>
<evidence type="ECO:0000256" key="7">
    <source>
        <dbReference type="ARBA" id="ARBA00023014"/>
    </source>
</evidence>
<dbReference type="RefSeq" id="WP_144999468.1">
    <property type="nucleotide sequence ID" value="NZ_CP036281.1"/>
</dbReference>
<dbReference type="InterPro" id="IPR015421">
    <property type="entry name" value="PyrdxlP-dep_Trfase_major"/>
</dbReference>
<organism evidence="10 11">
    <name type="scientific">Polystyrenella longa</name>
    <dbReference type="NCBI Taxonomy" id="2528007"/>
    <lineage>
        <taxon>Bacteria</taxon>
        <taxon>Pseudomonadati</taxon>
        <taxon>Planctomycetota</taxon>
        <taxon>Planctomycetia</taxon>
        <taxon>Planctomycetales</taxon>
        <taxon>Planctomycetaceae</taxon>
        <taxon>Polystyrenella</taxon>
    </lineage>
</organism>
<feature type="domain" description="Aminotransferase class V" evidence="9">
    <location>
        <begin position="7"/>
        <end position="364"/>
    </location>
</feature>
<dbReference type="SUPFAM" id="SSF53383">
    <property type="entry name" value="PLP-dependent transferases"/>
    <property type="match status" value="1"/>
</dbReference>
<keyword evidence="4" id="KW-0479">Metal-binding</keyword>
<dbReference type="Gene3D" id="3.40.640.10">
    <property type="entry name" value="Type I PLP-dependent aspartate aminotransferase-like (Major domain)"/>
    <property type="match status" value="1"/>
</dbReference>
<dbReference type="EC" id="2.8.1.7" evidence="10"/>